<feature type="region of interest" description="Disordered" evidence="10">
    <location>
        <begin position="1"/>
        <end position="23"/>
    </location>
</feature>
<organism evidence="11 12">
    <name type="scientific">Rhipicephalus microplus</name>
    <name type="common">Cattle tick</name>
    <name type="synonym">Boophilus microplus</name>
    <dbReference type="NCBI Taxonomy" id="6941"/>
    <lineage>
        <taxon>Eukaryota</taxon>
        <taxon>Metazoa</taxon>
        <taxon>Ecdysozoa</taxon>
        <taxon>Arthropoda</taxon>
        <taxon>Chelicerata</taxon>
        <taxon>Arachnida</taxon>
        <taxon>Acari</taxon>
        <taxon>Parasitiformes</taxon>
        <taxon>Ixodida</taxon>
        <taxon>Ixodoidea</taxon>
        <taxon>Ixodidae</taxon>
        <taxon>Rhipicephalinae</taxon>
        <taxon>Rhipicephalus</taxon>
        <taxon>Boophilus</taxon>
    </lineage>
</organism>
<dbReference type="InterPro" id="IPR018161">
    <property type="entry name" value="Wnt_CS"/>
</dbReference>
<evidence type="ECO:0000256" key="8">
    <source>
        <dbReference type="ARBA" id="ARBA00023288"/>
    </source>
</evidence>
<dbReference type="EMBL" id="JABSTU010000001">
    <property type="protein sequence ID" value="KAH8039684.1"/>
    <property type="molecule type" value="Genomic_DNA"/>
</dbReference>
<dbReference type="SMART" id="SM00097">
    <property type="entry name" value="WNT1"/>
    <property type="match status" value="1"/>
</dbReference>
<keyword evidence="8" id="KW-0449">Lipoprotein</keyword>
<dbReference type="FunFam" id="3.30.2460.20:FF:000001">
    <property type="entry name" value="Wnt homolog"/>
    <property type="match status" value="1"/>
</dbReference>
<evidence type="ECO:0000256" key="3">
    <source>
        <dbReference type="ARBA" id="ARBA00022473"/>
    </source>
</evidence>
<reference evidence="11" key="1">
    <citation type="journal article" date="2020" name="Cell">
        <title>Large-Scale Comparative Analyses of Tick Genomes Elucidate Their Genetic Diversity and Vector Capacities.</title>
        <authorList>
            <consortium name="Tick Genome and Microbiome Consortium (TIGMIC)"/>
            <person name="Jia N."/>
            <person name="Wang J."/>
            <person name="Shi W."/>
            <person name="Du L."/>
            <person name="Sun Y."/>
            <person name="Zhan W."/>
            <person name="Jiang J.F."/>
            <person name="Wang Q."/>
            <person name="Zhang B."/>
            <person name="Ji P."/>
            <person name="Bell-Sakyi L."/>
            <person name="Cui X.M."/>
            <person name="Yuan T.T."/>
            <person name="Jiang B.G."/>
            <person name="Yang W.F."/>
            <person name="Lam T.T."/>
            <person name="Chang Q.C."/>
            <person name="Ding S.J."/>
            <person name="Wang X.J."/>
            <person name="Zhu J.G."/>
            <person name="Ruan X.D."/>
            <person name="Zhao L."/>
            <person name="Wei J.T."/>
            <person name="Ye R.Z."/>
            <person name="Que T.C."/>
            <person name="Du C.H."/>
            <person name="Zhou Y.H."/>
            <person name="Cheng J.X."/>
            <person name="Dai P.F."/>
            <person name="Guo W.B."/>
            <person name="Han X.H."/>
            <person name="Huang E.J."/>
            <person name="Li L.F."/>
            <person name="Wei W."/>
            <person name="Gao Y.C."/>
            <person name="Liu J.Z."/>
            <person name="Shao H.Z."/>
            <person name="Wang X."/>
            <person name="Wang C.C."/>
            <person name="Yang T.C."/>
            <person name="Huo Q.B."/>
            <person name="Li W."/>
            <person name="Chen H.Y."/>
            <person name="Chen S.E."/>
            <person name="Zhou L.G."/>
            <person name="Ni X.B."/>
            <person name="Tian J.H."/>
            <person name="Sheng Y."/>
            <person name="Liu T."/>
            <person name="Pan Y.S."/>
            <person name="Xia L.Y."/>
            <person name="Li J."/>
            <person name="Zhao F."/>
            <person name="Cao W.C."/>
        </authorList>
    </citation>
    <scope>NUCLEOTIDE SEQUENCE</scope>
    <source>
        <strain evidence="11">Rmic-2018</strain>
    </source>
</reference>
<protein>
    <recommendedName>
        <fullName evidence="9">Protein Wnt</fullName>
    </recommendedName>
</protein>
<evidence type="ECO:0000313" key="12">
    <source>
        <dbReference type="Proteomes" id="UP000821866"/>
    </source>
</evidence>
<keyword evidence="12" id="KW-1185">Reference proteome</keyword>
<evidence type="ECO:0000256" key="7">
    <source>
        <dbReference type="ARBA" id="ARBA00023157"/>
    </source>
</evidence>
<accession>A0A9J6EZU5</accession>
<dbReference type="GO" id="GO:0045165">
    <property type="term" value="P:cell fate commitment"/>
    <property type="evidence" value="ECO:0007669"/>
    <property type="project" value="TreeGrafter"/>
</dbReference>
<comment type="subcellular location">
    <subcellularLocation>
        <location evidence="1 9">Secreted</location>
        <location evidence="1 9">Extracellular space</location>
        <location evidence="1 9">Extracellular matrix</location>
    </subcellularLocation>
</comment>
<evidence type="ECO:0000256" key="10">
    <source>
        <dbReference type="SAM" id="MobiDB-lite"/>
    </source>
</evidence>
<dbReference type="GO" id="GO:0005109">
    <property type="term" value="F:frizzled binding"/>
    <property type="evidence" value="ECO:0007669"/>
    <property type="project" value="TreeGrafter"/>
</dbReference>
<dbReference type="InterPro" id="IPR043158">
    <property type="entry name" value="Wnt_C"/>
</dbReference>
<dbReference type="PROSITE" id="PS00246">
    <property type="entry name" value="WNT1"/>
    <property type="match status" value="1"/>
</dbReference>
<comment type="function">
    <text evidence="9">Ligand for members of the frizzled family of seven transmembrane receptors.</text>
</comment>
<reference evidence="11" key="2">
    <citation type="submission" date="2021-09" db="EMBL/GenBank/DDBJ databases">
        <authorList>
            <person name="Jia N."/>
            <person name="Wang J."/>
            <person name="Shi W."/>
            <person name="Du L."/>
            <person name="Sun Y."/>
            <person name="Zhan W."/>
            <person name="Jiang J."/>
            <person name="Wang Q."/>
            <person name="Zhang B."/>
            <person name="Ji P."/>
            <person name="Sakyi L.B."/>
            <person name="Cui X."/>
            <person name="Yuan T."/>
            <person name="Jiang B."/>
            <person name="Yang W."/>
            <person name="Lam T.T.-Y."/>
            <person name="Chang Q."/>
            <person name="Ding S."/>
            <person name="Wang X."/>
            <person name="Zhu J."/>
            <person name="Ruan X."/>
            <person name="Zhao L."/>
            <person name="Wei J."/>
            <person name="Que T."/>
            <person name="Du C."/>
            <person name="Cheng J."/>
            <person name="Dai P."/>
            <person name="Han X."/>
            <person name="Huang E."/>
            <person name="Gao Y."/>
            <person name="Liu J."/>
            <person name="Shao H."/>
            <person name="Ye R."/>
            <person name="Li L."/>
            <person name="Wei W."/>
            <person name="Wang X."/>
            <person name="Wang C."/>
            <person name="Huo Q."/>
            <person name="Li W."/>
            <person name="Guo W."/>
            <person name="Chen H."/>
            <person name="Chen S."/>
            <person name="Zhou L."/>
            <person name="Zhou L."/>
            <person name="Ni X."/>
            <person name="Tian J."/>
            <person name="Zhou Y."/>
            <person name="Sheng Y."/>
            <person name="Liu T."/>
            <person name="Pan Y."/>
            <person name="Xia L."/>
            <person name="Li J."/>
            <person name="Zhao F."/>
            <person name="Cao W."/>
        </authorList>
    </citation>
    <scope>NUCLEOTIDE SEQUENCE</scope>
    <source>
        <strain evidence="11">Rmic-2018</strain>
        <tissue evidence="11">Larvae</tissue>
    </source>
</reference>
<keyword evidence="5" id="KW-0272">Extracellular matrix</keyword>
<keyword evidence="7" id="KW-1015">Disulfide bond</keyword>
<name>A0A9J6EZU5_RHIMP</name>
<dbReference type="Gene3D" id="3.30.2460.20">
    <property type="match status" value="1"/>
</dbReference>
<evidence type="ECO:0000256" key="5">
    <source>
        <dbReference type="ARBA" id="ARBA00022530"/>
    </source>
</evidence>
<dbReference type="GO" id="GO:0060070">
    <property type="term" value="P:canonical Wnt signaling pathway"/>
    <property type="evidence" value="ECO:0007669"/>
    <property type="project" value="TreeGrafter"/>
</dbReference>
<dbReference type="VEuPathDB" id="VectorBase:LOC119187956"/>
<evidence type="ECO:0000256" key="9">
    <source>
        <dbReference type="RuleBase" id="RU003500"/>
    </source>
</evidence>
<proteinExistence type="inferred from homology"/>
<dbReference type="PANTHER" id="PTHR12027">
    <property type="entry name" value="WNT RELATED"/>
    <property type="match status" value="1"/>
</dbReference>
<comment type="similarity">
    <text evidence="2 9">Belongs to the Wnt family.</text>
</comment>
<comment type="caution">
    <text evidence="11">The sequence shown here is derived from an EMBL/GenBank/DDBJ whole genome shotgun (WGS) entry which is preliminary data.</text>
</comment>
<evidence type="ECO:0000256" key="4">
    <source>
        <dbReference type="ARBA" id="ARBA00022525"/>
    </source>
</evidence>
<keyword evidence="4" id="KW-0964">Secreted</keyword>
<dbReference type="InterPro" id="IPR005817">
    <property type="entry name" value="Wnt"/>
</dbReference>
<dbReference type="GO" id="GO:0030182">
    <property type="term" value="P:neuron differentiation"/>
    <property type="evidence" value="ECO:0007669"/>
    <property type="project" value="TreeGrafter"/>
</dbReference>
<dbReference type="Proteomes" id="UP000821866">
    <property type="component" value="Chromosome 1"/>
</dbReference>
<evidence type="ECO:0000256" key="1">
    <source>
        <dbReference type="ARBA" id="ARBA00004498"/>
    </source>
</evidence>
<dbReference type="PANTHER" id="PTHR12027:SF99">
    <property type="entry name" value="PROTEIN WNT"/>
    <property type="match status" value="1"/>
</dbReference>
<sequence length="421" mass="46273">MHRVLRDRTANVATAGGPPDDVPRTFLRAAPPRYPAAYHRGGHSFAWPPRIFGGRRRHGATLGSAIFTTRGRSLSDAHGSFYSSGSDASIGGRLSVTRAERAASRTADAPLGGDGRLYDRRECRTSLPRLRDAKRADAAVRSDVATVRILSLCIRVWPALHATRVGGDFMSREKAYVYGVSAAGVAYSITRACSKGELNECGCDSAIRQRKPRGSWEWGGCSDDIGFGAQFSRKFVDAGEDPATASGLMNLHNNEAGRRTLRRSMETVCKCHGVSGSCSVRVCWRRLKPFRAVGDALSVKFDGATHVHMTRAGTRAGGRKRRPRLRPVLRDVKKPGKKDLVYLEESPDYCTRNETLAVLGTAGRSCNNTSYGMDGCRLLCCGRGYQTVVREVDEKCHCKFVWCCKVQCQTCRVTKEEHFCK</sequence>
<dbReference type="GO" id="GO:0005615">
    <property type="term" value="C:extracellular space"/>
    <property type="evidence" value="ECO:0007669"/>
    <property type="project" value="TreeGrafter"/>
</dbReference>
<gene>
    <name evidence="11" type="ORF">HPB51_008277</name>
</gene>
<keyword evidence="3 9" id="KW-0217">Developmental protein</keyword>
<dbReference type="PRINTS" id="PR01349">
    <property type="entry name" value="WNTPROTEIN"/>
</dbReference>
<dbReference type="AlphaFoldDB" id="A0A9J6EZU5"/>
<dbReference type="GO" id="GO:0007517">
    <property type="term" value="P:muscle organ development"/>
    <property type="evidence" value="ECO:0007669"/>
    <property type="project" value="UniProtKB-ARBA"/>
</dbReference>
<dbReference type="Pfam" id="PF00110">
    <property type="entry name" value="wnt"/>
    <property type="match status" value="1"/>
</dbReference>
<evidence type="ECO:0000313" key="11">
    <source>
        <dbReference type="EMBL" id="KAH8039684.1"/>
    </source>
</evidence>
<dbReference type="GO" id="GO:0005125">
    <property type="term" value="F:cytokine activity"/>
    <property type="evidence" value="ECO:0007669"/>
    <property type="project" value="TreeGrafter"/>
</dbReference>
<dbReference type="GO" id="GO:0000902">
    <property type="term" value="P:cell morphogenesis"/>
    <property type="evidence" value="ECO:0007669"/>
    <property type="project" value="UniProtKB-ARBA"/>
</dbReference>
<keyword evidence="6 9" id="KW-0879">Wnt signaling pathway</keyword>
<evidence type="ECO:0000256" key="2">
    <source>
        <dbReference type="ARBA" id="ARBA00005683"/>
    </source>
</evidence>
<evidence type="ECO:0000256" key="6">
    <source>
        <dbReference type="ARBA" id="ARBA00022687"/>
    </source>
</evidence>